<feature type="coiled-coil region" evidence="1">
    <location>
        <begin position="9"/>
        <end position="36"/>
    </location>
</feature>
<dbReference type="RefSeq" id="WP_080618474.1">
    <property type="nucleotide sequence ID" value="NZ_CAMFKN010000002.1"/>
</dbReference>
<sequence length="542" mass="60843">MDNLSRAQNKENEIKIENLKGNLSKLEKHTLDTEKEIKGEVEKFSDLVNYHINNKANPHEVTTEQVTIINDPTPYQDASYPGDSYPFGISTFNLAGSAVGYPSKYGECLNVKATKYRFAQFFFNAGNRNDPRIYLRHWYPSTGWTEFITVPSSSDVDDALKLAKNYTDAHVNDKTNPHSVTKDQIGLGNVTNEEQATKAEFDLHTADLIKHITAEEREKWNASQLFKITNNDGQQLFYVNQTDDFHELLLKYKGFVHFTSHPSAGNSPGVAVRGIWTCNSNGTHGQVIAFDNANKTYRKTLSNGNWSDWEVLETSGGAQAKVDAHANNKTVHLTASERTRWSNAQIYKFISDDGKRTKLADGTDLLTLPSGFYFAPGHVVQNNPTANDSSWFNYDVVETDQGRKTIYAWRSYDNTIWHSTVHTDGVFKGWKRVVTSSEIEPTWTDVPLKNGAKHGDRRVRCSTIGGLLLLEGEIIATRGTVFGTLPASYRPSKLRCKIVPIYGTTGMTKLYIETNGDMRLEGQISDKLENITSYGLDEVIPL</sequence>
<dbReference type="EMBL" id="NILC01000026">
    <property type="protein sequence ID" value="TWL25372.1"/>
    <property type="molecule type" value="Genomic_DNA"/>
</dbReference>
<reference evidence="2 3" key="1">
    <citation type="submission" date="2019-06" db="EMBL/GenBank/DDBJ databases">
        <title>Genome sequence analysis of &gt;100 Bacillus licheniformis strains suggests intrinsic resistance to this species.</title>
        <authorList>
            <person name="Wels M."/>
            <person name="Siezen R.J."/>
            <person name="Johansen E."/>
            <person name="Stuer-Lauridsen B."/>
            <person name="Bjerre K."/>
            <person name="Nielsen B.K.K."/>
        </authorList>
    </citation>
    <scope>NUCLEOTIDE SEQUENCE [LARGE SCALE GENOMIC DNA]</scope>
    <source>
        <strain evidence="2 3">BAC-16736</strain>
    </source>
</reference>
<organism evidence="2 3">
    <name type="scientific">Bacillus licheniformis</name>
    <dbReference type="NCBI Taxonomy" id="1402"/>
    <lineage>
        <taxon>Bacteria</taxon>
        <taxon>Bacillati</taxon>
        <taxon>Bacillota</taxon>
        <taxon>Bacilli</taxon>
        <taxon>Bacillales</taxon>
        <taxon>Bacillaceae</taxon>
        <taxon>Bacillus</taxon>
    </lineage>
</organism>
<keyword evidence="1" id="KW-0175">Coiled coil</keyword>
<protein>
    <submittedName>
        <fullName evidence="2">Uncharacterized protein</fullName>
    </submittedName>
</protein>
<comment type="caution">
    <text evidence="2">The sequence shown here is derived from an EMBL/GenBank/DDBJ whole genome shotgun (WGS) entry which is preliminary data.</text>
</comment>
<evidence type="ECO:0000313" key="2">
    <source>
        <dbReference type="EMBL" id="TWL25372.1"/>
    </source>
</evidence>
<dbReference type="Proteomes" id="UP000435910">
    <property type="component" value="Unassembled WGS sequence"/>
</dbReference>
<evidence type="ECO:0000313" key="3">
    <source>
        <dbReference type="Proteomes" id="UP000435910"/>
    </source>
</evidence>
<evidence type="ECO:0000256" key="1">
    <source>
        <dbReference type="SAM" id="Coils"/>
    </source>
</evidence>
<name>A0A8B5YA46_BACLI</name>
<dbReference type="AlphaFoldDB" id="A0A8B5YA46"/>
<accession>A0A8B5YA46</accession>
<gene>
    <name evidence="2" type="ORF">CHCC16736_4255</name>
</gene>
<proteinExistence type="predicted"/>